<accession>A0A139AQ92</accession>
<dbReference type="EMBL" id="KQ965741">
    <property type="protein sequence ID" value="KXS18673.1"/>
    <property type="molecule type" value="Genomic_DNA"/>
</dbReference>
<sequence length="77" mass="8324">MTSPFVLPLFGVGSDVKGRPYFISPIVENKNVGTYLRVVQKVHGVGDGYQEEVLGCSMTLPEACCICTKLRTSSTPT</sequence>
<dbReference type="Proteomes" id="UP000070544">
    <property type="component" value="Unassembled WGS sequence"/>
</dbReference>
<proteinExistence type="predicted"/>
<keyword evidence="2" id="KW-1185">Reference proteome</keyword>
<dbReference type="AlphaFoldDB" id="A0A139AQ92"/>
<reference evidence="1 2" key="1">
    <citation type="journal article" date="2015" name="Genome Biol. Evol.">
        <title>Phylogenomic analyses indicate that early fungi evolved digesting cell walls of algal ancestors of land plants.</title>
        <authorList>
            <person name="Chang Y."/>
            <person name="Wang S."/>
            <person name="Sekimoto S."/>
            <person name="Aerts A.L."/>
            <person name="Choi C."/>
            <person name="Clum A."/>
            <person name="LaButti K.M."/>
            <person name="Lindquist E.A."/>
            <person name="Yee Ngan C."/>
            <person name="Ohm R.A."/>
            <person name="Salamov A.A."/>
            <person name="Grigoriev I.V."/>
            <person name="Spatafora J.W."/>
            <person name="Berbee M.L."/>
        </authorList>
    </citation>
    <scope>NUCLEOTIDE SEQUENCE [LARGE SCALE GENOMIC DNA]</scope>
    <source>
        <strain evidence="1 2">JEL478</strain>
    </source>
</reference>
<name>A0A139AQ92_GONPJ</name>
<gene>
    <name evidence="1" type="ORF">M427DRAFT_53611</name>
</gene>
<dbReference type="OrthoDB" id="346907at2759"/>
<organism evidence="1 2">
    <name type="scientific">Gonapodya prolifera (strain JEL478)</name>
    <name type="common">Monoblepharis prolifera</name>
    <dbReference type="NCBI Taxonomy" id="1344416"/>
    <lineage>
        <taxon>Eukaryota</taxon>
        <taxon>Fungi</taxon>
        <taxon>Fungi incertae sedis</taxon>
        <taxon>Chytridiomycota</taxon>
        <taxon>Chytridiomycota incertae sedis</taxon>
        <taxon>Monoblepharidomycetes</taxon>
        <taxon>Monoblepharidales</taxon>
        <taxon>Gonapodyaceae</taxon>
        <taxon>Gonapodya</taxon>
    </lineage>
</organism>
<protein>
    <submittedName>
        <fullName evidence="1">Uncharacterized protein</fullName>
    </submittedName>
</protein>
<evidence type="ECO:0000313" key="1">
    <source>
        <dbReference type="EMBL" id="KXS18673.1"/>
    </source>
</evidence>
<evidence type="ECO:0000313" key="2">
    <source>
        <dbReference type="Proteomes" id="UP000070544"/>
    </source>
</evidence>